<evidence type="ECO:0000313" key="3">
    <source>
        <dbReference type="Proteomes" id="UP000251891"/>
    </source>
</evidence>
<keyword evidence="3" id="KW-1185">Reference proteome</keyword>
<organism evidence="2 3">
    <name type="scientific">Actinomadura craniellae</name>
    <dbReference type="NCBI Taxonomy" id="2231787"/>
    <lineage>
        <taxon>Bacteria</taxon>
        <taxon>Bacillati</taxon>
        <taxon>Actinomycetota</taxon>
        <taxon>Actinomycetes</taxon>
        <taxon>Streptosporangiales</taxon>
        <taxon>Thermomonosporaceae</taxon>
        <taxon>Actinomadura</taxon>
    </lineage>
</organism>
<reference evidence="2 3" key="1">
    <citation type="submission" date="2018-06" db="EMBL/GenBank/DDBJ databases">
        <title>Actinomadura craniellae sp. nov. isolated from marine sponge Craniella sp.</title>
        <authorList>
            <person name="Li L."/>
            <person name="Xu Q.H."/>
            <person name="Lin H.W."/>
            <person name="Lu Y.H."/>
        </authorList>
    </citation>
    <scope>NUCLEOTIDE SEQUENCE [LARGE SCALE GENOMIC DNA]</scope>
    <source>
        <strain evidence="2 3">LHW63021</strain>
    </source>
</reference>
<dbReference type="EMBL" id="QLYX01000002">
    <property type="protein sequence ID" value="RAY16076.1"/>
    <property type="molecule type" value="Genomic_DNA"/>
</dbReference>
<evidence type="ECO:0000313" key="2">
    <source>
        <dbReference type="EMBL" id="RAY16076.1"/>
    </source>
</evidence>
<dbReference type="OrthoDB" id="3475649at2"/>
<proteinExistence type="predicted"/>
<dbReference type="Proteomes" id="UP000251891">
    <property type="component" value="Unassembled WGS sequence"/>
</dbReference>
<sequence length="112" mass="12137">MTGHLNASDREALRLAHELREELRQTLRPGATSDTPAVSPYVDAAGRPSALVRMDADSARVLMMMLSEYRAVLAGRHQAVGAPAHEFEPRHDPMPAPYPVGAPGQPLAPMYP</sequence>
<name>A0A365HAX1_9ACTN</name>
<feature type="region of interest" description="Disordered" evidence="1">
    <location>
        <begin position="85"/>
        <end position="112"/>
    </location>
</feature>
<accession>A0A365HAX1</accession>
<dbReference type="RefSeq" id="WP_111863418.1">
    <property type="nucleotide sequence ID" value="NZ_QLYX01000002.1"/>
</dbReference>
<comment type="caution">
    <text evidence="2">The sequence shown here is derived from an EMBL/GenBank/DDBJ whole genome shotgun (WGS) entry which is preliminary data.</text>
</comment>
<dbReference type="AlphaFoldDB" id="A0A365HAX1"/>
<gene>
    <name evidence="2" type="ORF">DPM19_03845</name>
</gene>
<evidence type="ECO:0000256" key="1">
    <source>
        <dbReference type="SAM" id="MobiDB-lite"/>
    </source>
</evidence>
<protein>
    <submittedName>
        <fullName evidence="2">Uncharacterized protein</fullName>
    </submittedName>
</protein>